<evidence type="ECO:0000313" key="5">
    <source>
        <dbReference type="Proteomes" id="UP000622166"/>
    </source>
</evidence>
<dbReference type="EMBL" id="BMVW01000014">
    <property type="protein sequence ID" value="GGZ29707.1"/>
    <property type="molecule type" value="Genomic_DNA"/>
</dbReference>
<evidence type="ECO:0000259" key="3">
    <source>
        <dbReference type="Pfam" id="PF07143"/>
    </source>
</evidence>
<reference evidence="4" key="1">
    <citation type="journal article" date="2014" name="Int. J. Syst. Evol. Microbiol.">
        <title>Complete genome sequence of Corynebacterium casei LMG S-19264T (=DSM 44701T), isolated from a smear-ripened cheese.</title>
        <authorList>
            <consortium name="US DOE Joint Genome Institute (JGI-PGF)"/>
            <person name="Walter F."/>
            <person name="Albersmeier A."/>
            <person name="Kalinowski J."/>
            <person name="Ruckert C."/>
        </authorList>
    </citation>
    <scope>NUCLEOTIDE SEQUENCE</scope>
    <source>
        <strain evidence="4">JCM 4815</strain>
    </source>
</reference>
<dbReference type="AlphaFoldDB" id="A0A918Q240"/>
<reference evidence="4" key="2">
    <citation type="submission" date="2020-09" db="EMBL/GenBank/DDBJ databases">
        <authorList>
            <person name="Sun Q."/>
            <person name="Ohkuma M."/>
        </authorList>
    </citation>
    <scope>NUCLEOTIDE SEQUENCE</scope>
    <source>
        <strain evidence="4">JCM 4815</strain>
    </source>
</reference>
<keyword evidence="2" id="KW-0732">Signal</keyword>
<organism evidence="4 5">
    <name type="scientific">Streptomyces poonensis</name>
    <dbReference type="NCBI Taxonomy" id="68255"/>
    <lineage>
        <taxon>Bacteria</taxon>
        <taxon>Bacillati</taxon>
        <taxon>Actinomycetota</taxon>
        <taxon>Actinomycetes</taxon>
        <taxon>Kitasatosporales</taxon>
        <taxon>Streptomycetaceae</taxon>
        <taxon>Streptomyces</taxon>
    </lineage>
</organism>
<evidence type="ECO:0000256" key="1">
    <source>
        <dbReference type="SAM" id="MobiDB-lite"/>
    </source>
</evidence>
<gene>
    <name evidence="4" type="ORF">GCM10010365_57600</name>
</gene>
<sequence>MLKGAVATAAVAAVPAGLAARADGAFGSRAELTGGDVTGALTSNTWGSTAADHARVGLRPGTVQQWEDGWRTADRNADPDVFEWWYSDFTGDDGTVISFTVQTRLDDGFVPAPGAQRRRPSAVLIVTDPDGTGHRVAPEYTWSGFHAATDRCAVRVGAFSFSGDLRTYRMKGQVGGVGVDLTLTSTTRPYRAGTGFVFLGATDHYMAWLPTVPHGRAEGTVTVNGTTRPFTGIGYHDHNWGTLPFPYFMDHWRWGRASADRYAVICGDVHLRPEWGSGSAPTIVIDDTRTGRRLVGACSDRSVTARQSAPGPHPDPAYPADYYSTVTWNWSQAGDKATITLTDTDTLITTRRYAADPTPVQQRALDRLGTDQIWYTRFDAAMSLNLTSDGRHHQADTGAGTLEGAQFDLADASPKSR</sequence>
<dbReference type="InterPro" id="IPR023374">
    <property type="entry name" value="AttH-like_dom_sf"/>
</dbReference>
<evidence type="ECO:0000256" key="2">
    <source>
        <dbReference type="SAM" id="SignalP"/>
    </source>
</evidence>
<feature type="domain" description="AttH" evidence="3">
    <location>
        <begin position="83"/>
        <end position="242"/>
    </location>
</feature>
<dbReference type="Gene3D" id="2.40.370.10">
    <property type="entry name" value="AttH-like domain"/>
    <property type="match status" value="1"/>
</dbReference>
<comment type="caution">
    <text evidence="4">The sequence shown here is derived from an EMBL/GenBank/DDBJ whole genome shotgun (WGS) entry which is preliminary data.</text>
</comment>
<accession>A0A918Q240</accession>
<dbReference type="InterPro" id="IPR010791">
    <property type="entry name" value="AttH_dom"/>
</dbReference>
<feature type="chain" id="PRO_5038875678" description="AttH domain-containing protein" evidence="2">
    <location>
        <begin position="20"/>
        <end position="417"/>
    </location>
</feature>
<feature type="signal peptide" evidence="2">
    <location>
        <begin position="1"/>
        <end position="19"/>
    </location>
</feature>
<keyword evidence="5" id="KW-1185">Reference proteome</keyword>
<name>A0A918Q240_9ACTN</name>
<feature type="region of interest" description="Disordered" evidence="1">
    <location>
        <begin position="390"/>
        <end position="417"/>
    </location>
</feature>
<dbReference type="Proteomes" id="UP000622166">
    <property type="component" value="Unassembled WGS sequence"/>
</dbReference>
<dbReference type="Pfam" id="PF07143">
    <property type="entry name" value="CrtC"/>
    <property type="match status" value="1"/>
</dbReference>
<dbReference type="SUPFAM" id="SSF159245">
    <property type="entry name" value="AttH-like"/>
    <property type="match status" value="1"/>
</dbReference>
<proteinExistence type="predicted"/>
<protein>
    <recommendedName>
        <fullName evidence="3">AttH domain-containing protein</fullName>
    </recommendedName>
</protein>
<evidence type="ECO:0000313" key="4">
    <source>
        <dbReference type="EMBL" id="GGZ29707.1"/>
    </source>
</evidence>